<reference evidence="2 3" key="1">
    <citation type="journal article" date="2015" name="Genome Biol. Evol.">
        <title>Comparative Genomics of a Bacterivorous Green Alga Reveals Evolutionary Causalities and Consequences of Phago-Mixotrophic Mode of Nutrition.</title>
        <authorList>
            <person name="Burns J.A."/>
            <person name="Paasch A."/>
            <person name="Narechania A."/>
            <person name="Kim E."/>
        </authorList>
    </citation>
    <scope>NUCLEOTIDE SEQUENCE [LARGE SCALE GENOMIC DNA]</scope>
    <source>
        <strain evidence="2 3">PLY_AMNH</strain>
    </source>
</reference>
<organism evidence="2 3">
    <name type="scientific">Cymbomonas tetramitiformis</name>
    <dbReference type="NCBI Taxonomy" id="36881"/>
    <lineage>
        <taxon>Eukaryota</taxon>
        <taxon>Viridiplantae</taxon>
        <taxon>Chlorophyta</taxon>
        <taxon>Pyramimonadophyceae</taxon>
        <taxon>Pyramimonadales</taxon>
        <taxon>Pyramimonadaceae</taxon>
        <taxon>Cymbomonas</taxon>
    </lineage>
</organism>
<dbReference type="AlphaFoldDB" id="A0AAE0LDR8"/>
<evidence type="ECO:0000313" key="3">
    <source>
        <dbReference type="Proteomes" id="UP001190700"/>
    </source>
</evidence>
<evidence type="ECO:0000256" key="1">
    <source>
        <dbReference type="SAM" id="MobiDB-lite"/>
    </source>
</evidence>
<feature type="compositionally biased region" description="Polar residues" evidence="1">
    <location>
        <begin position="148"/>
        <end position="166"/>
    </location>
</feature>
<accession>A0AAE0LDR8</accession>
<gene>
    <name evidence="2" type="ORF">CYMTET_11130</name>
</gene>
<protein>
    <submittedName>
        <fullName evidence="2">Uncharacterized protein</fullName>
    </submittedName>
</protein>
<evidence type="ECO:0000313" key="2">
    <source>
        <dbReference type="EMBL" id="KAK3281059.1"/>
    </source>
</evidence>
<dbReference type="Proteomes" id="UP001190700">
    <property type="component" value="Unassembled WGS sequence"/>
</dbReference>
<proteinExistence type="predicted"/>
<comment type="caution">
    <text evidence="2">The sequence shown here is derived from an EMBL/GenBank/DDBJ whole genome shotgun (WGS) entry which is preliminary data.</text>
</comment>
<name>A0AAE0LDR8_9CHLO</name>
<dbReference type="EMBL" id="LGRX02004053">
    <property type="protein sequence ID" value="KAK3281059.1"/>
    <property type="molecule type" value="Genomic_DNA"/>
</dbReference>
<sequence>MGRLSCCFKPRASHVTEVLTDDEESLLNVVEADTNLRKDSKIEPVLRAAETGLIYSIAGATIVGGDLGNAESWEWARNSGELGLGFAIAAQEIAAQLPWVGVVFTASLMLCKQCAAVHACKQSCAELARLAIEVCKILRKANPERLQVRSSPTTPGSTFVQLSTGGSPEISRDHSRKNSPLFSYIL</sequence>
<feature type="region of interest" description="Disordered" evidence="1">
    <location>
        <begin position="146"/>
        <end position="177"/>
    </location>
</feature>
<keyword evidence="3" id="KW-1185">Reference proteome</keyword>